<dbReference type="AlphaFoldDB" id="A0A512CZJ7"/>
<name>A0A512CZJ7_9MICO</name>
<comment type="caution">
    <text evidence="2">The sequence shown here is derived from an EMBL/GenBank/DDBJ whole genome shotgun (WGS) entry which is preliminary data.</text>
</comment>
<protein>
    <submittedName>
        <fullName evidence="2">Uncharacterized protein</fullName>
    </submittedName>
</protein>
<reference evidence="2 3" key="1">
    <citation type="submission" date="2019-07" db="EMBL/GenBank/DDBJ databases">
        <title>Whole genome shotgun sequence of Terrabacter aerolatus NBRC 106305.</title>
        <authorList>
            <person name="Hosoyama A."/>
            <person name="Uohara A."/>
            <person name="Ohji S."/>
            <person name="Ichikawa N."/>
        </authorList>
    </citation>
    <scope>NUCLEOTIDE SEQUENCE [LARGE SCALE GENOMIC DNA]</scope>
    <source>
        <strain evidence="2 3">NBRC 106305</strain>
    </source>
</reference>
<accession>A0A512CZJ7</accession>
<feature type="region of interest" description="Disordered" evidence="1">
    <location>
        <begin position="1"/>
        <end position="71"/>
    </location>
</feature>
<dbReference type="Proteomes" id="UP000321534">
    <property type="component" value="Unassembled WGS sequence"/>
</dbReference>
<evidence type="ECO:0000256" key="1">
    <source>
        <dbReference type="SAM" id="MobiDB-lite"/>
    </source>
</evidence>
<evidence type="ECO:0000313" key="3">
    <source>
        <dbReference type="Proteomes" id="UP000321534"/>
    </source>
</evidence>
<gene>
    <name evidence="2" type="ORF">TAE01_14490</name>
</gene>
<organism evidence="2 3">
    <name type="scientific">Terrabacter aerolatus</name>
    <dbReference type="NCBI Taxonomy" id="422442"/>
    <lineage>
        <taxon>Bacteria</taxon>
        <taxon>Bacillati</taxon>
        <taxon>Actinomycetota</taxon>
        <taxon>Actinomycetes</taxon>
        <taxon>Micrococcales</taxon>
        <taxon>Intrasporangiaceae</taxon>
        <taxon>Terrabacter</taxon>
    </lineage>
</organism>
<proteinExistence type="predicted"/>
<feature type="compositionally biased region" description="Low complexity" evidence="1">
    <location>
        <begin position="38"/>
        <end position="62"/>
    </location>
</feature>
<keyword evidence="3" id="KW-1185">Reference proteome</keyword>
<sequence>MSVVQGIRTHDWRPGTTADSLPATGRSPVETWSPRSTPDGTDVPVDGDGAGAAACTGAGAAGSVDPPPSAT</sequence>
<evidence type="ECO:0000313" key="2">
    <source>
        <dbReference type="EMBL" id="GEO29639.1"/>
    </source>
</evidence>
<dbReference type="EMBL" id="BJYX01000005">
    <property type="protein sequence ID" value="GEO29639.1"/>
    <property type="molecule type" value="Genomic_DNA"/>
</dbReference>